<dbReference type="Proteomes" id="UP001164743">
    <property type="component" value="Chromosome 9A"/>
</dbReference>
<evidence type="ECO:0000256" key="9">
    <source>
        <dbReference type="ARBA" id="ARBA00023128"/>
    </source>
</evidence>
<keyword evidence="9" id="KW-0496">Mitochondrion</keyword>
<dbReference type="Gene3D" id="1.10.1040.10">
    <property type="entry name" value="N-(1-d-carboxylethyl)-l-norvaline Dehydrogenase, domain 2"/>
    <property type="match status" value="1"/>
</dbReference>
<protein>
    <recommendedName>
        <fullName evidence="4">3-hydroxyacyl-CoA dehydrogenase</fullName>
        <ecNumber evidence="4">1.1.1.35</ecNumber>
    </recommendedName>
</protein>
<dbReference type="Pfam" id="PF00725">
    <property type="entry name" value="3HCDH"/>
    <property type="match status" value="1"/>
</dbReference>
<evidence type="ECO:0000256" key="6">
    <source>
        <dbReference type="ARBA" id="ARBA00023002"/>
    </source>
</evidence>
<keyword evidence="6" id="KW-0560">Oxidoreductase</keyword>
<evidence type="ECO:0000256" key="1">
    <source>
        <dbReference type="ARBA" id="ARBA00004305"/>
    </source>
</evidence>
<evidence type="ECO:0000259" key="11">
    <source>
        <dbReference type="Pfam" id="PF00725"/>
    </source>
</evidence>
<evidence type="ECO:0000256" key="3">
    <source>
        <dbReference type="ARBA" id="ARBA00009463"/>
    </source>
</evidence>
<evidence type="ECO:0000256" key="4">
    <source>
        <dbReference type="ARBA" id="ARBA00013000"/>
    </source>
</evidence>
<dbReference type="RefSeq" id="XP_053023481.1">
    <property type="nucleotide sequence ID" value="XM_053172726.1"/>
</dbReference>
<proteinExistence type="inferred from homology"/>
<dbReference type="EMBL" id="CP110429">
    <property type="protein sequence ID" value="WAQ87926.1"/>
    <property type="molecule type" value="Genomic_DNA"/>
</dbReference>
<accession>A0ABY7CUZ3</accession>
<dbReference type="SUPFAM" id="SSF48179">
    <property type="entry name" value="6-phosphogluconate dehydrogenase C-terminal domain-like"/>
    <property type="match status" value="1"/>
</dbReference>
<comment type="pathway">
    <text evidence="2">Lipid metabolism; fatty acid beta-oxidation.</text>
</comment>
<evidence type="ECO:0000256" key="8">
    <source>
        <dbReference type="ARBA" id="ARBA00023098"/>
    </source>
</evidence>
<evidence type="ECO:0000313" key="13">
    <source>
        <dbReference type="EMBL" id="WAQ87926.1"/>
    </source>
</evidence>
<dbReference type="InterPro" id="IPR006176">
    <property type="entry name" value="3-OHacyl-CoA_DH_NAD-bd"/>
</dbReference>
<keyword evidence="8" id="KW-0443">Lipid metabolism</keyword>
<reference evidence="13" key="1">
    <citation type="submission" date="2022-10" db="EMBL/GenBank/DDBJ databases">
        <title>Puccinia triticina Genome sequencing and assembly.</title>
        <authorList>
            <person name="Li C."/>
        </authorList>
    </citation>
    <scope>NUCLEOTIDE SEQUENCE</scope>
    <source>
        <strain evidence="13">Pt15</strain>
    </source>
</reference>
<gene>
    <name evidence="13" type="ORF">PtA15_9A50</name>
</gene>
<dbReference type="PIRSF" id="PIRSF000105">
    <property type="entry name" value="HCDH"/>
    <property type="match status" value="1"/>
</dbReference>
<keyword evidence="7" id="KW-0520">NAD</keyword>
<dbReference type="InterPro" id="IPR013328">
    <property type="entry name" value="6PGD_dom2"/>
</dbReference>
<evidence type="ECO:0000256" key="2">
    <source>
        <dbReference type="ARBA" id="ARBA00005005"/>
    </source>
</evidence>
<comment type="subcellular location">
    <subcellularLocation>
        <location evidence="1">Mitochondrion matrix</location>
    </subcellularLocation>
</comment>
<dbReference type="InterPro" id="IPR006180">
    <property type="entry name" value="3-OHacyl-CoA_DH_CS"/>
</dbReference>
<dbReference type="SUPFAM" id="SSF51735">
    <property type="entry name" value="NAD(P)-binding Rossmann-fold domains"/>
    <property type="match status" value="1"/>
</dbReference>
<dbReference type="EC" id="1.1.1.35" evidence="4"/>
<dbReference type="InterPro" id="IPR052242">
    <property type="entry name" value="Mito_3-hydroxyacyl-CoA_DH"/>
</dbReference>
<evidence type="ECO:0000259" key="12">
    <source>
        <dbReference type="Pfam" id="PF02737"/>
    </source>
</evidence>
<dbReference type="GeneID" id="77813610"/>
<dbReference type="PANTHER" id="PTHR43561:SF3">
    <property type="entry name" value="HYDROXYACYL-COENZYME A DEHYDROGENASE, MITOCHONDRIAL"/>
    <property type="match status" value="1"/>
</dbReference>
<name>A0ABY7CUZ3_9BASI</name>
<evidence type="ECO:0000256" key="7">
    <source>
        <dbReference type="ARBA" id="ARBA00023027"/>
    </source>
</evidence>
<keyword evidence="14" id="KW-1185">Reference proteome</keyword>
<dbReference type="PANTHER" id="PTHR43561">
    <property type="match status" value="1"/>
</dbReference>
<dbReference type="Gene3D" id="3.40.50.720">
    <property type="entry name" value="NAD(P)-binding Rossmann-like Domain"/>
    <property type="match status" value="1"/>
</dbReference>
<evidence type="ECO:0000256" key="5">
    <source>
        <dbReference type="ARBA" id="ARBA00022832"/>
    </source>
</evidence>
<feature type="domain" description="3-hydroxyacyl-CoA dehydrogenase C-terminal" evidence="11">
    <location>
        <begin position="240"/>
        <end position="342"/>
    </location>
</feature>
<evidence type="ECO:0000313" key="14">
    <source>
        <dbReference type="Proteomes" id="UP001164743"/>
    </source>
</evidence>
<comment type="catalytic activity">
    <reaction evidence="10">
        <text>a (3S)-3-hydroxyacyl-CoA + NAD(+) = a 3-oxoacyl-CoA + NADH + H(+)</text>
        <dbReference type="Rhea" id="RHEA:22432"/>
        <dbReference type="ChEBI" id="CHEBI:15378"/>
        <dbReference type="ChEBI" id="CHEBI:57318"/>
        <dbReference type="ChEBI" id="CHEBI:57540"/>
        <dbReference type="ChEBI" id="CHEBI:57945"/>
        <dbReference type="ChEBI" id="CHEBI:90726"/>
        <dbReference type="EC" id="1.1.1.35"/>
    </reaction>
</comment>
<feature type="domain" description="3-hydroxyacyl-CoA dehydrogenase NAD binding" evidence="12">
    <location>
        <begin position="48"/>
        <end position="237"/>
    </location>
</feature>
<dbReference type="InterPro" id="IPR036291">
    <property type="entry name" value="NAD(P)-bd_dom_sf"/>
</dbReference>
<dbReference type="Pfam" id="PF02737">
    <property type="entry name" value="3HCDH_N"/>
    <property type="match status" value="1"/>
</dbReference>
<sequence length="342" mass="37813">MLLIRPLRNIHRDCRAIPPALANFHLGTISPFSSTSKSRQPAHEVKHLTVIGAGLMGSGIAQVAAQAGIAVTVHGMNEEICKQSNSIINQSLKRIAKKKFPEDQAKQATAFIEAVNKNLKFATELKNAVDHQKTDLIIEAIVEKIQIKQELFKALDHLIENPNTIFTSNTSSLKIADISQAVSAHRKKQFAGLHFFNPVPQMKLVEVIKTDQTSDETAQRLINFANQLGKSPVTCTDTPGFIVNRLLVPYLLEAMRMLERGEATKEDIDTAMKLGAGHPMGPIELSDYVGLDTMKFISDGWRESRVQSGEIDKALVEPVKALDQLVRDGKLGRKTNEGFLKY</sequence>
<dbReference type="PROSITE" id="PS00067">
    <property type="entry name" value="3HCDH"/>
    <property type="match status" value="1"/>
</dbReference>
<dbReference type="InterPro" id="IPR008927">
    <property type="entry name" value="6-PGluconate_DH-like_C_sf"/>
</dbReference>
<keyword evidence="5" id="KW-0276">Fatty acid metabolism</keyword>
<evidence type="ECO:0000256" key="10">
    <source>
        <dbReference type="ARBA" id="ARBA00049556"/>
    </source>
</evidence>
<comment type="similarity">
    <text evidence="3">Belongs to the 3-hydroxyacyl-CoA dehydrogenase family.</text>
</comment>
<dbReference type="InterPro" id="IPR022694">
    <property type="entry name" value="3-OHacyl-CoA_DH"/>
</dbReference>
<dbReference type="InterPro" id="IPR006108">
    <property type="entry name" value="3HC_DH_C"/>
</dbReference>
<organism evidence="13 14">
    <name type="scientific">Puccinia triticina</name>
    <dbReference type="NCBI Taxonomy" id="208348"/>
    <lineage>
        <taxon>Eukaryota</taxon>
        <taxon>Fungi</taxon>
        <taxon>Dikarya</taxon>
        <taxon>Basidiomycota</taxon>
        <taxon>Pucciniomycotina</taxon>
        <taxon>Pucciniomycetes</taxon>
        <taxon>Pucciniales</taxon>
        <taxon>Pucciniaceae</taxon>
        <taxon>Puccinia</taxon>
    </lineage>
</organism>